<dbReference type="Proteomes" id="UP000623467">
    <property type="component" value="Unassembled WGS sequence"/>
</dbReference>
<sequence length="313" mass="36220">MSEFGMNERRTSWTYYRPHLLLHTQYVTMSFNPDMQGYIVRLSNFVTHIGAAILIATSPRSPRFYYAWLFLQIFFILLGVLISIHRDQISISDAEFAVLLTRSPICTYCVLFVIPRLFVNTLAPKLHNAVRNIRRLPRSMGWNELKRDLGSRAVFDGFFGALILLLCLTLDISVRFNAITKFYSPVACATGECWTTQFQLDIGTVHRWAALGLASVVIYECILTRHKELRWKLMRTLSSRYPSLRKSVYWKRGVCGFFCNMVRGALYTYAQIDSFARYIAAKLHPWIPVVRVSCFHLASFWRWAPLFLSLGNA</sequence>
<proteinExistence type="predicted"/>
<evidence type="ECO:0000313" key="2">
    <source>
        <dbReference type="EMBL" id="KAF7378338.1"/>
    </source>
</evidence>
<keyword evidence="1" id="KW-0812">Transmembrane</keyword>
<feature type="transmembrane region" description="Helical" evidence="1">
    <location>
        <begin position="153"/>
        <end position="174"/>
    </location>
</feature>
<gene>
    <name evidence="2" type="ORF">MSAN_00259800</name>
</gene>
<reference evidence="2" key="1">
    <citation type="submission" date="2020-05" db="EMBL/GenBank/DDBJ databases">
        <title>Mycena genomes resolve the evolution of fungal bioluminescence.</title>
        <authorList>
            <person name="Tsai I.J."/>
        </authorList>
    </citation>
    <scope>NUCLEOTIDE SEQUENCE</scope>
    <source>
        <strain evidence="2">160909Yilan</strain>
    </source>
</reference>
<keyword evidence="3" id="KW-1185">Reference proteome</keyword>
<organism evidence="2 3">
    <name type="scientific">Mycena sanguinolenta</name>
    <dbReference type="NCBI Taxonomy" id="230812"/>
    <lineage>
        <taxon>Eukaryota</taxon>
        <taxon>Fungi</taxon>
        <taxon>Dikarya</taxon>
        <taxon>Basidiomycota</taxon>
        <taxon>Agaricomycotina</taxon>
        <taxon>Agaricomycetes</taxon>
        <taxon>Agaricomycetidae</taxon>
        <taxon>Agaricales</taxon>
        <taxon>Marasmiineae</taxon>
        <taxon>Mycenaceae</taxon>
        <taxon>Mycena</taxon>
    </lineage>
</organism>
<keyword evidence="1" id="KW-0472">Membrane</keyword>
<evidence type="ECO:0000256" key="1">
    <source>
        <dbReference type="SAM" id="Phobius"/>
    </source>
</evidence>
<dbReference type="EMBL" id="JACAZH010000001">
    <property type="protein sequence ID" value="KAF7378338.1"/>
    <property type="molecule type" value="Genomic_DNA"/>
</dbReference>
<dbReference type="AlphaFoldDB" id="A0A8H6ZG33"/>
<accession>A0A8H6ZG33</accession>
<dbReference type="OrthoDB" id="3234297at2759"/>
<feature type="transmembrane region" description="Helical" evidence="1">
    <location>
        <begin position="96"/>
        <end position="118"/>
    </location>
</feature>
<feature type="transmembrane region" description="Helical" evidence="1">
    <location>
        <begin position="38"/>
        <end position="58"/>
    </location>
</feature>
<name>A0A8H6ZG33_9AGAR</name>
<comment type="caution">
    <text evidence="2">The sequence shown here is derived from an EMBL/GenBank/DDBJ whole genome shotgun (WGS) entry which is preliminary data.</text>
</comment>
<protein>
    <submittedName>
        <fullName evidence="2">Uncharacterized protein</fullName>
    </submittedName>
</protein>
<feature type="transmembrane region" description="Helical" evidence="1">
    <location>
        <begin position="64"/>
        <end position="84"/>
    </location>
</feature>
<evidence type="ECO:0000313" key="3">
    <source>
        <dbReference type="Proteomes" id="UP000623467"/>
    </source>
</evidence>
<keyword evidence="1" id="KW-1133">Transmembrane helix</keyword>